<evidence type="ECO:0000313" key="2">
    <source>
        <dbReference type="EMBL" id="GFJ86504.1"/>
    </source>
</evidence>
<dbReference type="RefSeq" id="WP_173073012.1">
    <property type="nucleotide sequence ID" value="NZ_BAABJB010000008.1"/>
</dbReference>
<sequence>MTTTLSVGKASWKSTVTAAGLAALGALVANSVIALVSRGPLDAPAEFQPLTPAAYVPLTILGVIAGAVGWRLNVGRSRNAAAMLRTLVPIVVAVSLIPDVALLVDTEMQPGITTTGVVALMLMHVAVAAVAVPTFRRFMPPQQHAA</sequence>
<dbReference type="AlphaFoldDB" id="A0A6V8KRN4"/>
<comment type="caution">
    <text evidence="2">The sequence shown here is derived from an EMBL/GenBank/DDBJ whole genome shotgun (WGS) entry which is preliminary data.</text>
</comment>
<keyword evidence="1" id="KW-0812">Transmembrane</keyword>
<keyword evidence="1" id="KW-0472">Membrane</keyword>
<dbReference type="Pfam" id="PF19545">
    <property type="entry name" value="DUF6069"/>
    <property type="match status" value="1"/>
</dbReference>
<feature type="transmembrane region" description="Helical" evidence="1">
    <location>
        <begin position="50"/>
        <end position="70"/>
    </location>
</feature>
<evidence type="ECO:0000313" key="3">
    <source>
        <dbReference type="Proteomes" id="UP000482960"/>
    </source>
</evidence>
<protein>
    <submittedName>
        <fullName evidence="2">Uncharacterized protein</fullName>
    </submittedName>
</protein>
<dbReference type="Proteomes" id="UP000482960">
    <property type="component" value="Unassembled WGS sequence"/>
</dbReference>
<dbReference type="EMBL" id="BLPG01000001">
    <property type="protein sequence ID" value="GFJ86504.1"/>
    <property type="molecule type" value="Genomic_DNA"/>
</dbReference>
<proteinExistence type="predicted"/>
<organism evidence="2 3">
    <name type="scientific">Phytohabitans rumicis</name>
    <dbReference type="NCBI Taxonomy" id="1076125"/>
    <lineage>
        <taxon>Bacteria</taxon>
        <taxon>Bacillati</taxon>
        <taxon>Actinomycetota</taxon>
        <taxon>Actinomycetes</taxon>
        <taxon>Micromonosporales</taxon>
        <taxon>Micromonosporaceae</taxon>
    </lineage>
</organism>
<reference evidence="2 3" key="2">
    <citation type="submission" date="2020-03" db="EMBL/GenBank/DDBJ databases">
        <authorList>
            <person name="Ichikawa N."/>
            <person name="Kimura A."/>
            <person name="Kitahashi Y."/>
            <person name="Uohara A."/>
        </authorList>
    </citation>
    <scope>NUCLEOTIDE SEQUENCE [LARGE SCALE GENOMIC DNA]</scope>
    <source>
        <strain evidence="2 3">NBRC 108638</strain>
    </source>
</reference>
<dbReference type="InterPro" id="IPR045713">
    <property type="entry name" value="DUF6069"/>
</dbReference>
<name>A0A6V8KRN4_9ACTN</name>
<evidence type="ECO:0000256" key="1">
    <source>
        <dbReference type="SAM" id="Phobius"/>
    </source>
</evidence>
<keyword evidence="1" id="KW-1133">Transmembrane helix</keyword>
<reference evidence="2 3" key="1">
    <citation type="submission" date="2020-03" db="EMBL/GenBank/DDBJ databases">
        <title>Whole genome shotgun sequence of Phytohabitans rumicis NBRC 108638.</title>
        <authorList>
            <person name="Komaki H."/>
            <person name="Tamura T."/>
        </authorList>
    </citation>
    <scope>NUCLEOTIDE SEQUENCE [LARGE SCALE GENOMIC DNA]</scope>
    <source>
        <strain evidence="2 3">NBRC 108638</strain>
    </source>
</reference>
<accession>A0A6V8KRN4</accession>
<gene>
    <name evidence="2" type="ORF">Prum_001460</name>
</gene>
<feature type="transmembrane region" description="Helical" evidence="1">
    <location>
        <begin position="82"/>
        <end position="104"/>
    </location>
</feature>
<feature type="transmembrane region" description="Helical" evidence="1">
    <location>
        <begin position="116"/>
        <end position="135"/>
    </location>
</feature>
<keyword evidence="3" id="KW-1185">Reference proteome</keyword>